<evidence type="ECO:0000256" key="6">
    <source>
        <dbReference type="ARBA" id="ARBA00023180"/>
    </source>
</evidence>
<dbReference type="EMBL" id="CP111014">
    <property type="protein sequence ID" value="WAQ99367.1"/>
    <property type="molecule type" value="Genomic_DNA"/>
</dbReference>
<feature type="non-terminal residue" evidence="12">
    <location>
        <position position="828"/>
    </location>
</feature>
<evidence type="ECO:0000256" key="9">
    <source>
        <dbReference type="ARBA" id="ARBA00048317"/>
    </source>
</evidence>
<keyword evidence="3" id="KW-0808">Transferase</keyword>
<evidence type="ECO:0000256" key="5">
    <source>
        <dbReference type="ARBA" id="ARBA00022824"/>
    </source>
</evidence>
<protein>
    <recommendedName>
        <fullName evidence="7">EGF domain-specific O-linked N-acetylglucosamine transferase</fullName>
        <ecNumber evidence="1">2.4.1.255</ecNumber>
    </recommendedName>
    <alternativeName>
        <fullName evidence="8">Extracellular O-linked N-acetylglucosamine transferase</fullName>
    </alternativeName>
</protein>
<accession>A0ABY7DNU9</accession>
<dbReference type="PANTHER" id="PTHR20961">
    <property type="entry name" value="GLYCOSYLTRANSFERASE"/>
    <property type="match status" value="1"/>
</dbReference>
<evidence type="ECO:0000259" key="11">
    <source>
        <dbReference type="Pfam" id="PF04577"/>
    </source>
</evidence>
<evidence type="ECO:0000256" key="1">
    <source>
        <dbReference type="ARBA" id="ARBA00011970"/>
    </source>
</evidence>
<keyword evidence="5" id="KW-0256">Endoplasmic reticulum</keyword>
<dbReference type="EC" id="2.4.1.255" evidence="1"/>
<comment type="catalytic activity">
    <reaction evidence="10">
        <text>L-threonyl-[protein] + UDP-N-acetyl-alpha-D-glucosamine = 3-O-(N-acetyl-beta-D-glucosaminyl)-L-threonyl-[protein] + UDP + H(+)</text>
        <dbReference type="Rhea" id="RHEA:48908"/>
        <dbReference type="Rhea" id="RHEA-COMP:11060"/>
        <dbReference type="Rhea" id="RHEA-COMP:12252"/>
        <dbReference type="ChEBI" id="CHEBI:15378"/>
        <dbReference type="ChEBI" id="CHEBI:30013"/>
        <dbReference type="ChEBI" id="CHEBI:57705"/>
        <dbReference type="ChEBI" id="CHEBI:58223"/>
        <dbReference type="ChEBI" id="CHEBI:90840"/>
        <dbReference type="EC" id="2.4.1.255"/>
    </reaction>
</comment>
<name>A0ABY7DNU9_MYAAR</name>
<sequence>VEQPHTRNLLPSSHVYENRSESADACTSNITLYEQEFVVLKYARHVQNDVFSITYKDTLPQYAFKYQWDKSKPLQEWLQKLHTATSIFQTGTNYPVKEIPTFVFKRIEAHNLYHTMCEWKNVFFISKRLQLSPSNIDILFIDGRPGNILDPNALFGTVTKAYNEQKLTLFRTLIWSMIGYTSPLNSHALNDVPYLQEFRDFILDSFRLKTKTKLNCKQLQITVILRRDYMTHPERQAIFRGRVHRKFKNEGEIISTLKNNFPEANIAAIRLEDFTMLEQLSLITNTDMLVGMHGAGLSHVLFLLDHALYLFWQNTGEENEFEDFYTKIPMNIVDVLSTKANASLCGKMLVDTKGTVGLVNTKGTVGIVDTKGTVRLVDTKGTVRLVDTKGTVGLVQTKGTVRLVEKRDGRYLGKGRGNIKRKRGMLLFLISICTLSCTYIAFNSTVKQPQTVEQAKTSRLVPSSLVYEYGSTTTSACESNITFYEQEFVVLKYARHIKKDVFSIICRNAVPQYAFKYQWDNTKPLQEWLQKLQTATSVFQTGAIYPVNDIPTFVFKRIEAHNLYHTMCEWMNVFYISKQLQLSPSNVDILFIDERPGNMLDPVWNTLFGTITKADSEQELPVFGTLIWSIIGYISPLNNHALNDVPYLQEFRDFFLASFRIKTKTKLNCKQLTITVILRRDYMTHPERQAIFGGRVHRKFENEGEIISALKNNFPEANITAIRLEGLTMLEQLSLITNTDILVGMHGAGLSHVLFLPDHAHVIELFPLSFHSDTYIHFRTFARWRNLKYLYWQNTEEENEFKGFYTHIPKNIVDVLSTKANASLCGNI</sequence>
<evidence type="ECO:0000313" key="13">
    <source>
        <dbReference type="Proteomes" id="UP001164746"/>
    </source>
</evidence>
<dbReference type="Proteomes" id="UP001164746">
    <property type="component" value="Chromosome 3"/>
</dbReference>
<gene>
    <name evidence="12" type="ORF">MAR_023740</name>
</gene>
<dbReference type="InterPro" id="IPR049625">
    <property type="entry name" value="Glyco_transf_61_cat"/>
</dbReference>
<keyword evidence="4" id="KW-0732">Signal</keyword>
<evidence type="ECO:0000256" key="4">
    <source>
        <dbReference type="ARBA" id="ARBA00022729"/>
    </source>
</evidence>
<evidence type="ECO:0000256" key="8">
    <source>
        <dbReference type="ARBA" id="ARBA00042574"/>
    </source>
</evidence>
<feature type="domain" description="Glycosyltransferase 61 catalytic" evidence="11">
    <location>
        <begin position="639"/>
        <end position="763"/>
    </location>
</feature>
<dbReference type="InterPro" id="IPR007657">
    <property type="entry name" value="Glycosyltransferase_61"/>
</dbReference>
<evidence type="ECO:0000256" key="3">
    <source>
        <dbReference type="ARBA" id="ARBA00022679"/>
    </source>
</evidence>
<evidence type="ECO:0000256" key="10">
    <source>
        <dbReference type="ARBA" id="ARBA00049432"/>
    </source>
</evidence>
<feature type="domain" description="Glycosyltransferase 61 catalytic" evidence="11">
    <location>
        <begin position="185"/>
        <end position="303"/>
    </location>
</feature>
<evidence type="ECO:0000313" key="12">
    <source>
        <dbReference type="EMBL" id="WAQ99367.1"/>
    </source>
</evidence>
<reference evidence="12" key="1">
    <citation type="submission" date="2022-11" db="EMBL/GenBank/DDBJ databases">
        <title>Centuries of genome instability and evolution in soft-shell clam transmissible cancer (bioRxiv).</title>
        <authorList>
            <person name="Hart S.F.M."/>
            <person name="Yonemitsu M.A."/>
            <person name="Giersch R.M."/>
            <person name="Beal B.F."/>
            <person name="Arriagada G."/>
            <person name="Davis B.W."/>
            <person name="Ostrander E.A."/>
            <person name="Goff S.P."/>
            <person name="Metzger M.J."/>
        </authorList>
    </citation>
    <scope>NUCLEOTIDE SEQUENCE</scope>
    <source>
        <strain evidence="12">MELC-2E11</strain>
        <tissue evidence="12">Siphon/mantle</tissue>
    </source>
</reference>
<evidence type="ECO:0000256" key="2">
    <source>
        <dbReference type="ARBA" id="ARBA00022676"/>
    </source>
</evidence>
<evidence type="ECO:0000256" key="7">
    <source>
        <dbReference type="ARBA" id="ARBA00040944"/>
    </source>
</evidence>
<keyword evidence="2" id="KW-0328">Glycosyltransferase</keyword>
<keyword evidence="6" id="KW-0325">Glycoprotein</keyword>
<proteinExistence type="predicted"/>
<dbReference type="PANTHER" id="PTHR20961:SF148">
    <property type="entry name" value="EGF DOMAIN-SPECIFIC O-LINKED N-ACETYLGLUCOSAMINE TRANSFERASE"/>
    <property type="match status" value="1"/>
</dbReference>
<dbReference type="Pfam" id="PF04577">
    <property type="entry name" value="Glyco_transf_61"/>
    <property type="match status" value="2"/>
</dbReference>
<organism evidence="12 13">
    <name type="scientific">Mya arenaria</name>
    <name type="common">Soft-shell clam</name>
    <dbReference type="NCBI Taxonomy" id="6604"/>
    <lineage>
        <taxon>Eukaryota</taxon>
        <taxon>Metazoa</taxon>
        <taxon>Spiralia</taxon>
        <taxon>Lophotrochozoa</taxon>
        <taxon>Mollusca</taxon>
        <taxon>Bivalvia</taxon>
        <taxon>Autobranchia</taxon>
        <taxon>Heteroconchia</taxon>
        <taxon>Euheterodonta</taxon>
        <taxon>Imparidentia</taxon>
        <taxon>Neoheterodontei</taxon>
        <taxon>Myida</taxon>
        <taxon>Myoidea</taxon>
        <taxon>Myidae</taxon>
        <taxon>Mya</taxon>
    </lineage>
</organism>
<keyword evidence="13" id="KW-1185">Reference proteome</keyword>
<comment type="catalytic activity">
    <reaction evidence="9">
        <text>L-seryl-[protein] + UDP-N-acetyl-alpha-D-glucosamine = 3-O-(N-acetyl-beta-D-glucosaminyl)-L-seryl-[protein] + UDP + H(+)</text>
        <dbReference type="Rhea" id="RHEA:48904"/>
        <dbReference type="Rhea" id="RHEA-COMP:9863"/>
        <dbReference type="Rhea" id="RHEA-COMP:12251"/>
        <dbReference type="ChEBI" id="CHEBI:15378"/>
        <dbReference type="ChEBI" id="CHEBI:29999"/>
        <dbReference type="ChEBI" id="CHEBI:57705"/>
        <dbReference type="ChEBI" id="CHEBI:58223"/>
        <dbReference type="ChEBI" id="CHEBI:90838"/>
        <dbReference type="EC" id="2.4.1.255"/>
    </reaction>
</comment>